<dbReference type="EMBL" id="QDDR01000003">
    <property type="protein sequence ID" value="PVE47940.1"/>
    <property type="molecule type" value="Genomic_DNA"/>
</dbReference>
<accession>A0A2T7UT45</accession>
<feature type="signal peptide" evidence="1">
    <location>
        <begin position="1"/>
        <end position="20"/>
    </location>
</feature>
<evidence type="ECO:0000313" key="2">
    <source>
        <dbReference type="EMBL" id="PVE47940.1"/>
    </source>
</evidence>
<gene>
    <name evidence="2" type="ORF">DDE23_07285</name>
</gene>
<evidence type="ECO:0000256" key="1">
    <source>
        <dbReference type="SAM" id="SignalP"/>
    </source>
</evidence>
<evidence type="ECO:0000313" key="3">
    <source>
        <dbReference type="Proteomes" id="UP000244810"/>
    </source>
</evidence>
<reference evidence="2 3" key="1">
    <citation type="journal article" date="2011" name="Syst. Appl. Microbiol.">
        <title>Defluviimonas denitrificans gen. nov., sp. nov., and Pararhodobacter aggregans gen. nov., sp. nov., non-phototrophic Rhodobacteraceae from the biofilter of a marine aquaculture.</title>
        <authorList>
            <person name="Foesel B.U."/>
            <person name="Drake H.L."/>
            <person name="Schramm A."/>
        </authorList>
    </citation>
    <scope>NUCLEOTIDE SEQUENCE [LARGE SCALE GENOMIC DNA]</scope>
    <source>
        <strain evidence="2 3">D1-19</strain>
    </source>
</reference>
<evidence type="ECO:0008006" key="4">
    <source>
        <dbReference type="Google" id="ProtNLM"/>
    </source>
</evidence>
<dbReference type="Proteomes" id="UP000244810">
    <property type="component" value="Unassembled WGS sequence"/>
</dbReference>
<name>A0A2T7UT45_9RHOB</name>
<dbReference type="AlphaFoldDB" id="A0A2T7UT45"/>
<protein>
    <recommendedName>
        <fullName evidence="4">Viral aspartic protease</fullName>
    </recommendedName>
</protein>
<dbReference type="OrthoDB" id="7844230at2"/>
<feature type="chain" id="PRO_5015688030" description="Viral aspartic protease" evidence="1">
    <location>
        <begin position="21"/>
        <end position="280"/>
    </location>
</feature>
<organism evidence="2 3">
    <name type="scientific">Pararhodobacter aggregans</name>
    <dbReference type="NCBI Taxonomy" id="404875"/>
    <lineage>
        <taxon>Bacteria</taxon>
        <taxon>Pseudomonadati</taxon>
        <taxon>Pseudomonadota</taxon>
        <taxon>Alphaproteobacteria</taxon>
        <taxon>Rhodobacterales</taxon>
        <taxon>Paracoccaceae</taxon>
        <taxon>Pararhodobacter</taxon>
    </lineage>
</organism>
<keyword evidence="1" id="KW-0732">Signal</keyword>
<keyword evidence="3" id="KW-1185">Reference proteome</keyword>
<comment type="caution">
    <text evidence="2">The sequence shown here is derived from an EMBL/GenBank/DDBJ whole genome shotgun (WGS) entry which is preliminary data.</text>
</comment>
<dbReference type="RefSeq" id="WP_107751313.1">
    <property type="nucleotide sequence ID" value="NZ_QBKF01000004.1"/>
</dbReference>
<dbReference type="PROSITE" id="PS51257">
    <property type="entry name" value="PROKAR_LIPOPROTEIN"/>
    <property type="match status" value="1"/>
</dbReference>
<sequence>MRPILTLPALVLVAACSSGGGLPPLPAGQPITVAGYETYTTAHNGYSRVRRDYATPGDASAIAAFEDDDPADPAGYRSLIDLQGTPYEGRMAVEVLAEVDGPTGRATRLVRLTADQEPFSNVRDGALIAATGRFYLRGANYSWVTIDGGPMLQGSDAEGLVNMEIDFDAETVSLNLRTGVTAESQVRMEIEAEDVPLNIITGAYGDGITIRVWDPDSPAILAVDGTLRGTLGGTPTYENGMNELSTSGLYEASGTDSATGRQVTVDGGFVGVDPNAFPRP</sequence>
<proteinExistence type="predicted"/>